<name>A0A2U1KHW5_ARTAN</name>
<evidence type="ECO:0000259" key="1">
    <source>
        <dbReference type="Pfam" id="PF03732"/>
    </source>
</evidence>
<dbReference type="AlphaFoldDB" id="A0A2U1KHW5"/>
<comment type="caution">
    <text evidence="2">The sequence shown here is derived from an EMBL/GenBank/DDBJ whole genome shotgun (WGS) entry which is preliminary data.</text>
</comment>
<proteinExistence type="predicted"/>
<evidence type="ECO:0000313" key="2">
    <source>
        <dbReference type="EMBL" id="PWA36360.1"/>
    </source>
</evidence>
<organism evidence="2 3">
    <name type="scientific">Artemisia annua</name>
    <name type="common">Sweet wormwood</name>
    <dbReference type="NCBI Taxonomy" id="35608"/>
    <lineage>
        <taxon>Eukaryota</taxon>
        <taxon>Viridiplantae</taxon>
        <taxon>Streptophyta</taxon>
        <taxon>Embryophyta</taxon>
        <taxon>Tracheophyta</taxon>
        <taxon>Spermatophyta</taxon>
        <taxon>Magnoliopsida</taxon>
        <taxon>eudicotyledons</taxon>
        <taxon>Gunneridae</taxon>
        <taxon>Pentapetalae</taxon>
        <taxon>asterids</taxon>
        <taxon>campanulids</taxon>
        <taxon>Asterales</taxon>
        <taxon>Asteraceae</taxon>
        <taxon>Asteroideae</taxon>
        <taxon>Anthemideae</taxon>
        <taxon>Artemisiinae</taxon>
        <taxon>Artemisia</taxon>
    </lineage>
</organism>
<sequence>MAATRNGRRELEQASQSNTNANRRVLIDIEDYDDYMPKYNGEHDPIAANMWLSSMETFFNAIDCADEDKVVYAVSMLRSEAKTWWDKIKDMSGPTEMTWCRFCEVFREEFSPLRMEMELVEKFATIKQGRNERVREYTSRFQELVWFYTCCLTPEKRLIYMFVKGLKANIKDFIPDKDLTSWDKMLAAALLIEKENNRRLEDMNALNMQRV</sequence>
<dbReference type="InterPro" id="IPR005162">
    <property type="entry name" value="Retrotrans_gag_dom"/>
</dbReference>
<feature type="domain" description="Retrotransposon gag" evidence="1">
    <location>
        <begin position="72"/>
        <end position="167"/>
    </location>
</feature>
<accession>A0A2U1KHW5</accession>
<dbReference type="OrthoDB" id="1936908at2759"/>
<protein>
    <submittedName>
        <fullName evidence="2">Zinc finger, CCHC-type, Retrotransposon gag domain protein</fullName>
    </submittedName>
</protein>
<gene>
    <name evidence="2" type="ORF">CTI12_AA600730</name>
</gene>
<dbReference type="EMBL" id="PKPP01018302">
    <property type="protein sequence ID" value="PWA36360.1"/>
    <property type="molecule type" value="Genomic_DNA"/>
</dbReference>
<evidence type="ECO:0000313" key="3">
    <source>
        <dbReference type="Proteomes" id="UP000245207"/>
    </source>
</evidence>
<dbReference type="Pfam" id="PF03732">
    <property type="entry name" value="Retrotrans_gag"/>
    <property type="match status" value="1"/>
</dbReference>
<reference evidence="2 3" key="1">
    <citation type="journal article" date="2018" name="Mol. Plant">
        <title>The genome of Artemisia annua provides insight into the evolution of Asteraceae family and artemisinin biosynthesis.</title>
        <authorList>
            <person name="Shen Q."/>
            <person name="Zhang L."/>
            <person name="Liao Z."/>
            <person name="Wang S."/>
            <person name="Yan T."/>
            <person name="Shi P."/>
            <person name="Liu M."/>
            <person name="Fu X."/>
            <person name="Pan Q."/>
            <person name="Wang Y."/>
            <person name="Lv Z."/>
            <person name="Lu X."/>
            <person name="Zhang F."/>
            <person name="Jiang W."/>
            <person name="Ma Y."/>
            <person name="Chen M."/>
            <person name="Hao X."/>
            <person name="Li L."/>
            <person name="Tang Y."/>
            <person name="Lv G."/>
            <person name="Zhou Y."/>
            <person name="Sun X."/>
            <person name="Brodelius P.E."/>
            <person name="Rose J.K.C."/>
            <person name="Tang K."/>
        </authorList>
    </citation>
    <scope>NUCLEOTIDE SEQUENCE [LARGE SCALE GENOMIC DNA]</scope>
    <source>
        <strain evidence="3">cv. Huhao1</strain>
        <tissue evidence="2">Leaf</tissue>
    </source>
</reference>
<dbReference type="Proteomes" id="UP000245207">
    <property type="component" value="Unassembled WGS sequence"/>
</dbReference>
<dbReference type="STRING" id="35608.A0A2U1KHW5"/>
<keyword evidence="3" id="KW-1185">Reference proteome</keyword>